<dbReference type="KEGG" id="ccin:107266222"/>
<feature type="chain" id="PRO_5042561909" evidence="1">
    <location>
        <begin position="17"/>
        <end position="182"/>
    </location>
</feature>
<keyword evidence="2" id="KW-1185">Reference proteome</keyword>
<evidence type="ECO:0000313" key="2">
    <source>
        <dbReference type="Proteomes" id="UP000694920"/>
    </source>
</evidence>
<feature type="signal peptide" evidence="1">
    <location>
        <begin position="1"/>
        <end position="16"/>
    </location>
</feature>
<dbReference type="Proteomes" id="UP000694920">
    <property type="component" value="Unplaced"/>
</dbReference>
<proteinExistence type="predicted"/>
<reference evidence="3" key="1">
    <citation type="submission" date="2025-08" db="UniProtKB">
        <authorList>
            <consortium name="RefSeq"/>
        </authorList>
    </citation>
    <scope>IDENTIFICATION</scope>
</reference>
<organism evidence="2 3">
    <name type="scientific">Cephus cinctus</name>
    <name type="common">Wheat stem sawfly</name>
    <dbReference type="NCBI Taxonomy" id="211228"/>
    <lineage>
        <taxon>Eukaryota</taxon>
        <taxon>Metazoa</taxon>
        <taxon>Ecdysozoa</taxon>
        <taxon>Arthropoda</taxon>
        <taxon>Hexapoda</taxon>
        <taxon>Insecta</taxon>
        <taxon>Pterygota</taxon>
        <taxon>Neoptera</taxon>
        <taxon>Endopterygota</taxon>
        <taxon>Hymenoptera</taxon>
        <taxon>Cephoidea</taxon>
        <taxon>Cephidae</taxon>
        <taxon>Cephus</taxon>
    </lineage>
</organism>
<evidence type="ECO:0000256" key="1">
    <source>
        <dbReference type="SAM" id="SignalP"/>
    </source>
</evidence>
<gene>
    <name evidence="3" type="primary">LOC107266222</name>
</gene>
<evidence type="ECO:0000313" key="3">
    <source>
        <dbReference type="RefSeq" id="XP_015591985.1"/>
    </source>
</evidence>
<keyword evidence="1" id="KW-0732">Signal</keyword>
<accession>A0AAJ7FHE5</accession>
<dbReference type="GeneID" id="107266222"/>
<dbReference type="AlphaFoldDB" id="A0AAJ7FHE5"/>
<dbReference type="RefSeq" id="XP_015591985.1">
    <property type="nucleotide sequence ID" value="XM_015736499.2"/>
</dbReference>
<name>A0AAJ7FHE5_CEPCN</name>
<sequence length="182" mass="18014">MKCFIVLSALVAVALGHPSGLHGVAVGHAGLPLAYSAPVAYAHVVPGAPIGADGRVVDTPEVAVAKAEHAAAHINEKVTLAHEAAKNLAVSPVVAAYSAPVLSGPVVSAYSSPVVSAYSSPVVSAHVPALAYGKVLGHGAPIGIDGTVVDTPEVAVAKAAHFAAHAEAKARLGWASPAVSVW</sequence>
<protein>
    <submittedName>
        <fullName evidence="3">Cuticle protein 18.7</fullName>
    </submittedName>
</protein>